<accession>A0A8T8X4D1</accession>
<evidence type="ECO:0000313" key="2">
    <source>
        <dbReference type="Proteomes" id="UP000249497"/>
    </source>
</evidence>
<protein>
    <submittedName>
        <fullName evidence="1">Uncharacterized protein</fullName>
    </submittedName>
</protein>
<dbReference type="EMBL" id="KZ824786">
    <property type="protein sequence ID" value="RAH82895.1"/>
    <property type="molecule type" value="Genomic_DNA"/>
</dbReference>
<dbReference type="Proteomes" id="UP000249497">
    <property type="component" value="Unassembled WGS sequence"/>
</dbReference>
<sequence>MTLLDHHINAGRMLSERHLASGYISRSHEDEDSIRSKNNRLDTTKNLQSQKVTLYTEYLVEENYEAPGYVLKIGTPAPDITRIKDLIRWYIASSKDQGRLDPDKKLTWIKKTLPEDETIRNIRKQKFNFTRYDFRNIVSSIWARDSPVFLHGLLKVFMYSHCKHSSLPEQGSGLL</sequence>
<gene>
    <name evidence="1" type="ORF">BO86DRAFT_398582</name>
</gene>
<dbReference type="RefSeq" id="XP_025528789.1">
    <property type="nucleotide sequence ID" value="XM_025673566.1"/>
</dbReference>
<dbReference type="GeneID" id="37177258"/>
<reference evidence="1 2" key="1">
    <citation type="submission" date="2018-02" db="EMBL/GenBank/DDBJ databases">
        <title>The genomes of Aspergillus section Nigri reveals drivers in fungal speciation.</title>
        <authorList>
            <consortium name="DOE Joint Genome Institute"/>
            <person name="Vesth T.C."/>
            <person name="Nybo J."/>
            <person name="Theobald S."/>
            <person name="Brandl J."/>
            <person name="Frisvad J.C."/>
            <person name="Nielsen K.F."/>
            <person name="Lyhne E.K."/>
            <person name="Kogle M.E."/>
            <person name="Kuo A."/>
            <person name="Riley R."/>
            <person name="Clum A."/>
            <person name="Nolan M."/>
            <person name="Lipzen A."/>
            <person name="Salamov A."/>
            <person name="Henrissat B."/>
            <person name="Wiebenga A."/>
            <person name="De vries R.P."/>
            <person name="Grigoriev I.V."/>
            <person name="Mortensen U.H."/>
            <person name="Andersen M.R."/>
            <person name="Baker S.E."/>
        </authorList>
    </citation>
    <scope>NUCLEOTIDE SEQUENCE [LARGE SCALE GENOMIC DNA]</scope>
    <source>
        <strain evidence="1 2">CBS 114.51</strain>
    </source>
</reference>
<dbReference type="AlphaFoldDB" id="A0A8T8X4D1"/>
<dbReference type="OrthoDB" id="4488673at2759"/>
<evidence type="ECO:0000313" key="1">
    <source>
        <dbReference type="EMBL" id="RAH82895.1"/>
    </source>
</evidence>
<organism evidence="1 2">
    <name type="scientific">Aspergillus japonicus CBS 114.51</name>
    <dbReference type="NCBI Taxonomy" id="1448312"/>
    <lineage>
        <taxon>Eukaryota</taxon>
        <taxon>Fungi</taxon>
        <taxon>Dikarya</taxon>
        <taxon>Ascomycota</taxon>
        <taxon>Pezizomycotina</taxon>
        <taxon>Eurotiomycetes</taxon>
        <taxon>Eurotiomycetidae</taxon>
        <taxon>Eurotiales</taxon>
        <taxon>Aspergillaceae</taxon>
        <taxon>Aspergillus</taxon>
        <taxon>Aspergillus subgen. Circumdati</taxon>
    </lineage>
</organism>
<keyword evidence="2" id="KW-1185">Reference proteome</keyword>
<proteinExistence type="predicted"/>
<name>A0A8T8X4D1_ASPJA</name>